<dbReference type="Proteomes" id="UP001233172">
    <property type="component" value="Unassembled WGS sequence"/>
</dbReference>
<gene>
    <name evidence="1" type="ORF">Bpfe_022459</name>
</gene>
<evidence type="ECO:0000313" key="2">
    <source>
        <dbReference type="Proteomes" id="UP001233172"/>
    </source>
</evidence>
<accession>A0AAD8F308</accession>
<sequence length="191" mass="21003">MNDTKLEAHIWPVNSIVDYPYDGLVVPWSLDPHLVDLSKISRERPRCADQSNLNSFLFGRGSSQPVIDTYKSSTEPVIATCKSSTKPVIATYKSSTEPVIATYKSSTEPVIATYKSSTEPVIATDKSSSQPVIATCKSSTEPVLHVKKKFSLQPPTKRLSSNYDGGPKHEMDVQIPCHGEVITLPRSDQSH</sequence>
<reference evidence="1" key="2">
    <citation type="submission" date="2023-04" db="EMBL/GenBank/DDBJ databases">
        <authorList>
            <person name="Bu L."/>
            <person name="Lu L."/>
            <person name="Laidemitt M.R."/>
            <person name="Zhang S.M."/>
            <person name="Mutuku M."/>
            <person name="Mkoji G."/>
            <person name="Steinauer M."/>
            <person name="Loker E.S."/>
        </authorList>
    </citation>
    <scope>NUCLEOTIDE SEQUENCE</scope>
    <source>
        <strain evidence="1">KasaAsao</strain>
        <tissue evidence="1">Whole Snail</tissue>
    </source>
</reference>
<comment type="caution">
    <text evidence="1">The sequence shown here is derived from an EMBL/GenBank/DDBJ whole genome shotgun (WGS) entry which is preliminary data.</text>
</comment>
<protein>
    <submittedName>
        <fullName evidence="1">Uncharacterized protein</fullName>
    </submittedName>
</protein>
<evidence type="ECO:0000313" key="1">
    <source>
        <dbReference type="EMBL" id="KAK0048199.1"/>
    </source>
</evidence>
<dbReference type="EMBL" id="JASAOG010000141">
    <property type="protein sequence ID" value="KAK0048199.1"/>
    <property type="molecule type" value="Genomic_DNA"/>
</dbReference>
<organism evidence="1 2">
    <name type="scientific">Biomphalaria pfeifferi</name>
    <name type="common">Bloodfluke planorb</name>
    <name type="synonym">Freshwater snail</name>
    <dbReference type="NCBI Taxonomy" id="112525"/>
    <lineage>
        <taxon>Eukaryota</taxon>
        <taxon>Metazoa</taxon>
        <taxon>Spiralia</taxon>
        <taxon>Lophotrochozoa</taxon>
        <taxon>Mollusca</taxon>
        <taxon>Gastropoda</taxon>
        <taxon>Heterobranchia</taxon>
        <taxon>Euthyneura</taxon>
        <taxon>Panpulmonata</taxon>
        <taxon>Hygrophila</taxon>
        <taxon>Lymnaeoidea</taxon>
        <taxon>Planorbidae</taxon>
        <taxon>Biomphalaria</taxon>
    </lineage>
</organism>
<dbReference type="AlphaFoldDB" id="A0AAD8F308"/>
<reference evidence="1" key="1">
    <citation type="journal article" date="2023" name="PLoS Negl. Trop. Dis.">
        <title>A genome sequence for Biomphalaria pfeifferi, the major vector snail for the human-infecting parasite Schistosoma mansoni.</title>
        <authorList>
            <person name="Bu L."/>
            <person name="Lu L."/>
            <person name="Laidemitt M.R."/>
            <person name="Zhang S.M."/>
            <person name="Mutuku M."/>
            <person name="Mkoji G."/>
            <person name="Steinauer M."/>
            <person name="Loker E.S."/>
        </authorList>
    </citation>
    <scope>NUCLEOTIDE SEQUENCE</scope>
    <source>
        <strain evidence="1">KasaAsao</strain>
    </source>
</reference>
<keyword evidence="2" id="KW-1185">Reference proteome</keyword>
<name>A0AAD8F308_BIOPF</name>
<proteinExistence type="predicted"/>